<evidence type="ECO:0000313" key="1">
    <source>
        <dbReference type="EMBL" id="PWU94229.1"/>
    </source>
</evidence>
<accession>A0A2V2VCZ5</accession>
<dbReference type="EMBL" id="PRFA01000027">
    <property type="protein sequence ID" value="PWU94229.1"/>
    <property type="molecule type" value="Genomic_DNA"/>
</dbReference>
<organism evidence="1 2">
    <name type="scientific">Trypanosoma cruzi</name>
    <dbReference type="NCBI Taxonomy" id="5693"/>
    <lineage>
        <taxon>Eukaryota</taxon>
        <taxon>Discoba</taxon>
        <taxon>Euglenozoa</taxon>
        <taxon>Kinetoplastea</taxon>
        <taxon>Metakinetoplastina</taxon>
        <taxon>Trypanosomatida</taxon>
        <taxon>Trypanosomatidae</taxon>
        <taxon>Trypanosoma</taxon>
        <taxon>Schizotrypanum</taxon>
    </lineage>
</organism>
<evidence type="ECO:0000313" key="2">
    <source>
        <dbReference type="Proteomes" id="UP000246121"/>
    </source>
</evidence>
<comment type="caution">
    <text evidence="1">The sequence shown here is derived from an EMBL/GenBank/DDBJ whole genome shotgun (WGS) entry which is preliminary data.</text>
</comment>
<gene>
    <name evidence="1" type="ORF">C4B63_27g270</name>
</gene>
<name>A0A2V2VCZ5_TRYCR</name>
<proteinExistence type="predicted"/>
<reference evidence="1 2" key="1">
    <citation type="journal article" date="2018" name="Microb. Genom.">
        <title>Expanding an expanded genome: long-read sequencing of Trypanosoma cruzi.</title>
        <authorList>
            <person name="Berna L."/>
            <person name="Rodriguez M."/>
            <person name="Chiribao M.L."/>
            <person name="Parodi-Talice A."/>
            <person name="Pita S."/>
            <person name="Rijo G."/>
            <person name="Alvarez-Valin F."/>
            <person name="Robello C."/>
        </authorList>
    </citation>
    <scope>NUCLEOTIDE SEQUENCE [LARGE SCALE GENOMIC DNA]</scope>
    <source>
        <strain evidence="1 2">Dm28c</strain>
    </source>
</reference>
<protein>
    <submittedName>
        <fullName evidence="1">Uncharacterized protein</fullName>
    </submittedName>
</protein>
<sequence length="52" mass="5732">MPGELQAEPIEVCLTCCCRMKMGGEQAGEERAVAATRAVRETHPDLPAWREC</sequence>
<dbReference type="Proteomes" id="UP000246121">
    <property type="component" value="Unassembled WGS sequence"/>
</dbReference>
<dbReference type="VEuPathDB" id="TriTrypDB:C4B63_27g270"/>
<dbReference type="AlphaFoldDB" id="A0A2V2VCZ5"/>